<keyword evidence="1 2" id="KW-0732">Signal</keyword>
<dbReference type="GO" id="GO:0004553">
    <property type="term" value="F:hydrolase activity, hydrolyzing O-glycosyl compounds"/>
    <property type="evidence" value="ECO:0007669"/>
    <property type="project" value="UniProtKB-ARBA"/>
</dbReference>
<protein>
    <submittedName>
        <fullName evidence="4">Por secretion system C-terminal sorting domain-containing protein</fullName>
    </submittedName>
</protein>
<dbReference type="SUPFAM" id="SSF49899">
    <property type="entry name" value="Concanavalin A-like lectins/glucanases"/>
    <property type="match status" value="1"/>
</dbReference>
<dbReference type="EMBL" id="FQUT01000001">
    <property type="protein sequence ID" value="SHE50776.1"/>
    <property type="molecule type" value="Genomic_DNA"/>
</dbReference>
<feature type="chain" id="PRO_5012793181" evidence="2">
    <location>
        <begin position="19"/>
        <end position="1255"/>
    </location>
</feature>
<accession>A0A1M4U2E9</accession>
<proteinExistence type="predicted"/>
<dbReference type="NCBIfam" id="TIGR04183">
    <property type="entry name" value="Por_Secre_tail"/>
    <property type="match status" value="1"/>
</dbReference>
<dbReference type="InterPro" id="IPR013320">
    <property type="entry name" value="ConA-like_dom_sf"/>
</dbReference>
<dbReference type="Pfam" id="PF00041">
    <property type="entry name" value="fn3"/>
    <property type="match status" value="1"/>
</dbReference>
<dbReference type="Gene3D" id="2.60.40.10">
    <property type="entry name" value="Immunoglobulins"/>
    <property type="match status" value="4"/>
</dbReference>
<evidence type="ECO:0000259" key="3">
    <source>
        <dbReference type="PROSITE" id="PS50853"/>
    </source>
</evidence>
<dbReference type="PROSITE" id="PS50853">
    <property type="entry name" value="FN3"/>
    <property type="match status" value="1"/>
</dbReference>
<organism evidence="4 5">
    <name type="scientific">Chryseobacterium arachidis</name>
    <dbReference type="NCBI Taxonomy" id="1416778"/>
    <lineage>
        <taxon>Bacteria</taxon>
        <taxon>Pseudomonadati</taxon>
        <taxon>Bacteroidota</taxon>
        <taxon>Flavobacteriia</taxon>
        <taxon>Flavobacteriales</taxon>
        <taxon>Weeksellaceae</taxon>
        <taxon>Chryseobacterium group</taxon>
        <taxon>Chryseobacterium</taxon>
    </lineage>
</organism>
<name>A0A1M4U2E9_9FLAO</name>
<dbReference type="CDD" id="cd00063">
    <property type="entry name" value="FN3"/>
    <property type="match status" value="2"/>
</dbReference>
<dbReference type="Pfam" id="PF18962">
    <property type="entry name" value="Por_Secre_tail"/>
    <property type="match status" value="1"/>
</dbReference>
<dbReference type="AlphaFoldDB" id="A0A1M4U2E9"/>
<dbReference type="RefSeq" id="WP_072952924.1">
    <property type="nucleotide sequence ID" value="NZ_FQUT01000001.1"/>
</dbReference>
<feature type="signal peptide" evidence="2">
    <location>
        <begin position="1"/>
        <end position="18"/>
    </location>
</feature>
<evidence type="ECO:0000256" key="1">
    <source>
        <dbReference type="ARBA" id="ARBA00022729"/>
    </source>
</evidence>
<dbReference type="InterPro" id="IPR026444">
    <property type="entry name" value="Secre_tail"/>
</dbReference>
<dbReference type="Proteomes" id="UP000184518">
    <property type="component" value="Unassembled WGS sequence"/>
</dbReference>
<dbReference type="SUPFAM" id="SSF49265">
    <property type="entry name" value="Fibronectin type III"/>
    <property type="match status" value="3"/>
</dbReference>
<dbReference type="STRING" id="1416778.SAMN05443633_101387"/>
<dbReference type="InterPro" id="IPR036116">
    <property type="entry name" value="FN3_sf"/>
</dbReference>
<dbReference type="InterPro" id="IPR013783">
    <property type="entry name" value="Ig-like_fold"/>
</dbReference>
<gene>
    <name evidence="4" type="ORF">SAMN05443633_101387</name>
</gene>
<feature type="domain" description="Fibronectin type-III" evidence="3">
    <location>
        <begin position="802"/>
        <end position="894"/>
    </location>
</feature>
<sequence length="1255" mass="131046">MKKLLLTCLLAVGAASFAQVGPPQASTPNTYNGYGFAQSSGSYVPLSGSKTVWQSGVTLGTNGVSSAITIPAFRFNGKTYTSLFISNNGFVTFGSAPLSTTYTGLSTNASVPNLAEGAIAGFASNLVNANTTTSEIAYENTGSKFIIQFTDLKASGGSATQLLNFQIQLDLNTNTVAIVYGNCVSGTATATGQVGLRGADGTGDVNNRLGTDWTATSVGTANSSSCTLGTTNAATVPASGLTFTYAPGAWLSAPTVYASLPFNEDFSSWANGNSTGDLPNSTYWRTWPSRGNSSWRQNDIPVSSVGYTSTSGWYDNAESTSSVTSIVAPAVAPTARFHSYYANAGLVGNMDLYVNLSSGGPGVRIISFDYRNNSGSDKLDVLYSVDNGVTFTSIGSVTTNSAWTRPSFIINSNASNAIVRLSATADYGSNDIFVDNLSIVVSTVPPPCTTVSAPVNNATAQSITPTITWGAVSGAASYKINLGTTAGGTDVMNGVDVGNVTTYTIPAASQLLYGKLYYVTILPSNANGAATGCTEISFTTKNIGCPTVTAPSAGAINMSLTPTINWNAVTDATGYRLSVGTTQGGTNVLNNIDLGNVLTYTFGTPLNNSTIYYYTVNAYTSTSNSASCTQRAFTTVCPATLAPYSENFDTTATGGSSNTNAPLCWSYIETSGSAGYGYVTSTNYSAPNSFYLYNDAANSGNIMLVSPETSNLSDGNKRVKFMARSGSSSYSLQVGTLSSISNPASYAAIGSSITLSSSWTQYIVNIPAGANNYLAFRHGLGGTYRSVYIDNISVEEIPACVEPTGLAVSAITYKSATISWVASSSNPVNNYDVFVSTSNVPPASTATPTYTNVTGSYVVNPLNPSTLYYIYVRSNCGGATSPWIVAPSFTTSGFCPAVSAPAAAATNVSLTPTITWGAVTGATGYRITMGTTSGGTNILNNVDVGSVLTYTLPTSLNNSTTYFYTVNAYDAQVVSQSCSERSFVTVCTPFVPTSGYTNNFNNGVPGACWTNNALGGSPATGSTGTGTALWVEDGFLNVGSTGAVKINVYNGFGSSRIGWLKSPTFDLSASGYRVKFDYGMTDFADTIPGTLGSDDLVQFIVSQDGGTSWTVLQTWNAANSPSNTSTPFSLDLTGYNSANTVFAFYSTNGTVSDSNDVDFFVDNFTVEPVPVLATGENNVTSKMIKVYPNPFIDTLNISDIKNVKSILIIDTAGRLVKSIAKPESTLYLSELKAGMYLVTLQMYDGSKQTIKVLKR</sequence>
<dbReference type="OrthoDB" id="9813840at2"/>
<dbReference type="InterPro" id="IPR003961">
    <property type="entry name" value="FN3_dom"/>
</dbReference>
<evidence type="ECO:0000256" key="2">
    <source>
        <dbReference type="SAM" id="SignalP"/>
    </source>
</evidence>
<dbReference type="Gene3D" id="2.60.120.260">
    <property type="entry name" value="Galactose-binding domain-like"/>
    <property type="match status" value="2"/>
</dbReference>
<reference evidence="5" key="1">
    <citation type="submission" date="2016-11" db="EMBL/GenBank/DDBJ databases">
        <authorList>
            <person name="Varghese N."/>
            <person name="Submissions S."/>
        </authorList>
    </citation>
    <scope>NUCLEOTIDE SEQUENCE [LARGE SCALE GENOMIC DNA]</scope>
    <source>
        <strain evidence="5">DSM 27619</strain>
    </source>
</reference>
<keyword evidence="5" id="KW-1185">Reference proteome</keyword>
<evidence type="ECO:0000313" key="4">
    <source>
        <dbReference type="EMBL" id="SHE50776.1"/>
    </source>
</evidence>
<dbReference type="SMART" id="SM00060">
    <property type="entry name" value="FN3"/>
    <property type="match status" value="3"/>
</dbReference>
<dbReference type="GO" id="GO:0005975">
    <property type="term" value="P:carbohydrate metabolic process"/>
    <property type="evidence" value="ECO:0007669"/>
    <property type="project" value="UniProtKB-ARBA"/>
</dbReference>
<evidence type="ECO:0000313" key="5">
    <source>
        <dbReference type="Proteomes" id="UP000184518"/>
    </source>
</evidence>